<dbReference type="Proteomes" id="UP001244207">
    <property type="component" value="Unassembled WGS sequence"/>
</dbReference>
<gene>
    <name evidence="2" type="ORF">BDZ83DRAFT_372045</name>
</gene>
<sequence>MAMTDLLPLHLYYFPIFFFSAFSWCARDQRLHGQSIVHLWTQQAWMGSGIDKRRYPAGLALFRLHMYCTAIYKSQDSYTAPAHRKRRYPNSKQ</sequence>
<reference evidence="2" key="1">
    <citation type="submission" date="2021-12" db="EMBL/GenBank/DDBJ databases">
        <title>Comparative genomics, transcriptomics and evolutionary studies reveal genomic signatures of adaptation to plant cell wall in hemibiotrophic fungi.</title>
        <authorList>
            <consortium name="DOE Joint Genome Institute"/>
            <person name="Baroncelli R."/>
            <person name="Diaz J.F."/>
            <person name="Benocci T."/>
            <person name="Peng M."/>
            <person name="Battaglia E."/>
            <person name="Haridas S."/>
            <person name="Andreopoulos W."/>
            <person name="Labutti K."/>
            <person name="Pangilinan J."/>
            <person name="Floch G.L."/>
            <person name="Makela M.R."/>
            <person name="Henrissat B."/>
            <person name="Grigoriev I.V."/>
            <person name="Crouch J.A."/>
            <person name="De Vries R.P."/>
            <person name="Sukno S.A."/>
            <person name="Thon M.R."/>
        </authorList>
    </citation>
    <scope>NUCLEOTIDE SEQUENCE</scope>
    <source>
        <strain evidence="2">CBS 112980</strain>
    </source>
</reference>
<proteinExistence type="predicted"/>
<keyword evidence="1" id="KW-0812">Transmembrane</keyword>
<comment type="caution">
    <text evidence="2">The sequence shown here is derived from an EMBL/GenBank/DDBJ whole genome shotgun (WGS) entry which is preliminary data.</text>
</comment>
<keyword evidence="3" id="KW-1185">Reference proteome</keyword>
<evidence type="ECO:0000313" key="2">
    <source>
        <dbReference type="EMBL" id="KAK1730438.1"/>
    </source>
</evidence>
<keyword evidence="1" id="KW-0472">Membrane</keyword>
<feature type="transmembrane region" description="Helical" evidence="1">
    <location>
        <begin position="6"/>
        <end position="26"/>
    </location>
</feature>
<dbReference type="GeneID" id="85386541"/>
<organism evidence="2 3">
    <name type="scientific">Glomerella acutata</name>
    <name type="common">Colletotrichum acutatum</name>
    <dbReference type="NCBI Taxonomy" id="27357"/>
    <lineage>
        <taxon>Eukaryota</taxon>
        <taxon>Fungi</taxon>
        <taxon>Dikarya</taxon>
        <taxon>Ascomycota</taxon>
        <taxon>Pezizomycotina</taxon>
        <taxon>Sordariomycetes</taxon>
        <taxon>Hypocreomycetidae</taxon>
        <taxon>Glomerellales</taxon>
        <taxon>Glomerellaceae</taxon>
        <taxon>Colletotrichum</taxon>
        <taxon>Colletotrichum acutatum species complex</taxon>
    </lineage>
</organism>
<name>A0AAD8XN24_GLOAC</name>
<dbReference type="AlphaFoldDB" id="A0AAD8XN24"/>
<protein>
    <submittedName>
        <fullName evidence="2">Uncharacterized protein</fullName>
    </submittedName>
</protein>
<dbReference type="EMBL" id="JAHMHS010000006">
    <property type="protein sequence ID" value="KAK1730438.1"/>
    <property type="molecule type" value="Genomic_DNA"/>
</dbReference>
<keyword evidence="1" id="KW-1133">Transmembrane helix</keyword>
<accession>A0AAD8XN24</accession>
<dbReference type="RefSeq" id="XP_060370493.1">
    <property type="nucleotide sequence ID" value="XM_060502642.1"/>
</dbReference>
<evidence type="ECO:0000313" key="3">
    <source>
        <dbReference type="Proteomes" id="UP001244207"/>
    </source>
</evidence>
<evidence type="ECO:0000256" key="1">
    <source>
        <dbReference type="SAM" id="Phobius"/>
    </source>
</evidence>